<organism evidence="4 5">
    <name type="scientific">Abeliophyllum distichum</name>
    <dbReference type="NCBI Taxonomy" id="126358"/>
    <lineage>
        <taxon>Eukaryota</taxon>
        <taxon>Viridiplantae</taxon>
        <taxon>Streptophyta</taxon>
        <taxon>Embryophyta</taxon>
        <taxon>Tracheophyta</taxon>
        <taxon>Spermatophyta</taxon>
        <taxon>Magnoliopsida</taxon>
        <taxon>eudicotyledons</taxon>
        <taxon>Gunneridae</taxon>
        <taxon>Pentapetalae</taxon>
        <taxon>asterids</taxon>
        <taxon>lamiids</taxon>
        <taxon>Lamiales</taxon>
        <taxon>Oleaceae</taxon>
        <taxon>Forsythieae</taxon>
        <taxon>Abeliophyllum</taxon>
    </lineage>
</organism>
<keyword evidence="1" id="KW-0479">Metal-binding</keyword>
<feature type="compositionally biased region" description="Low complexity" evidence="2">
    <location>
        <begin position="42"/>
        <end position="77"/>
    </location>
</feature>
<sequence length="123" mass="13312">MKFRSSVGQTGTWTSKGTSSKKDRRRFWPGVANTGSFKTKSRQGQSSGSSHGSVQHPVDSRSQSQGSSQRTFGSRQSEGSSGTRFPHCQSCGRFHLGECLKGTGGCYRCGQVGHMKKDCPAQF</sequence>
<dbReference type="Gene3D" id="4.10.60.10">
    <property type="entry name" value="Zinc finger, CCHC-type"/>
    <property type="match status" value="1"/>
</dbReference>
<evidence type="ECO:0000256" key="2">
    <source>
        <dbReference type="SAM" id="MobiDB-lite"/>
    </source>
</evidence>
<proteinExistence type="predicted"/>
<keyword evidence="4" id="KW-0808">Transferase</keyword>
<evidence type="ECO:0000256" key="1">
    <source>
        <dbReference type="PROSITE-ProRule" id="PRU00047"/>
    </source>
</evidence>
<name>A0ABD1VZB6_9LAMI</name>
<evidence type="ECO:0000313" key="5">
    <source>
        <dbReference type="Proteomes" id="UP001604336"/>
    </source>
</evidence>
<keyword evidence="5" id="KW-1185">Reference proteome</keyword>
<dbReference type="SUPFAM" id="SSF57756">
    <property type="entry name" value="Retrovirus zinc finger-like domains"/>
    <property type="match status" value="1"/>
</dbReference>
<dbReference type="SMART" id="SM00343">
    <property type="entry name" value="ZnF_C2HC"/>
    <property type="match status" value="1"/>
</dbReference>
<evidence type="ECO:0000313" key="4">
    <source>
        <dbReference type="EMBL" id="KAL2542757.1"/>
    </source>
</evidence>
<protein>
    <submittedName>
        <fullName evidence="4">Reverse transcriptase</fullName>
    </submittedName>
</protein>
<dbReference type="EMBL" id="JBFOLK010000001">
    <property type="protein sequence ID" value="KAL2542757.1"/>
    <property type="molecule type" value="Genomic_DNA"/>
</dbReference>
<dbReference type="Proteomes" id="UP001604336">
    <property type="component" value="Unassembled WGS sequence"/>
</dbReference>
<dbReference type="PROSITE" id="PS50158">
    <property type="entry name" value="ZF_CCHC"/>
    <property type="match status" value="1"/>
</dbReference>
<dbReference type="GO" id="GO:0008270">
    <property type="term" value="F:zinc ion binding"/>
    <property type="evidence" value="ECO:0007669"/>
    <property type="project" value="UniProtKB-KW"/>
</dbReference>
<accession>A0ABD1VZB6</accession>
<keyword evidence="1" id="KW-0862">Zinc</keyword>
<evidence type="ECO:0000259" key="3">
    <source>
        <dbReference type="PROSITE" id="PS50158"/>
    </source>
</evidence>
<keyword evidence="1" id="KW-0863">Zinc-finger</keyword>
<dbReference type="InterPro" id="IPR036875">
    <property type="entry name" value="Znf_CCHC_sf"/>
</dbReference>
<keyword evidence="4" id="KW-0695">RNA-directed DNA polymerase</keyword>
<dbReference type="InterPro" id="IPR001878">
    <property type="entry name" value="Znf_CCHC"/>
</dbReference>
<reference evidence="5" key="1">
    <citation type="submission" date="2024-07" db="EMBL/GenBank/DDBJ databases">
        <title>Two chromosome-level genome assemblies of Korean endemic species Abeliophyllum distichum and Forsythia ovata (Oleaceae).</title>
        <authorList>
            <person name="Jang H."/>
        </authorList>
    </citation>
    <scope>NUCLEOTIDE SEQUENCE [LARGE SCALE GENOMIC DNA]</scope>
</reference>
<dbReference type="AlphaFoldDB" id="A0ABD1VZB6"/>
<keyword evidence="4" id="KW-0548">Nucleotidyltransferase</keyword>
<dbReference type="GO" id="GO:0003964">
    <property type="term" value="F:RNA-directed DNA polymerase activity"/>
    <property type="evidence" value="ECO:0007669"/>
    <property type="project" value="UniProtKB-KW"/>
</dbReference>
<dbReference type="Pfam" id="PF00098">
    <property type="entry name" value="zf-CCHC"/>
    <property type="match status" value="1"/>
</dbReference>
<feature type="compositionally biased region" description="Low complexity" evidence="2">
    <location>
        <begin position="8"/>
        <end position="18"/>
    </location>
</feature>
<comment type="caution">
    <text evidence="4">The sequence shown here is derived from an EMBL/GenBank/DDBJ whole genome shotgun (WGS) entry which is preliminary data.</text>
</comment>
<feature type="region of interest" description="Disordered" evidence="2">
    <location>
        <begin position="1"/>
        <end position="84"/>
    </location>
</feature>
<gene>
    <name evidence="4" type="ORF">Adt_03735</name>
</gene>
<feature type="domain" description="CCHC-type" evidence="3">
    <location>
        <begin position="106"/>
        <end position="120"/>
    </location>
</feature>